<dbReference type="EMBL" id="CAADFY010000007">
    <property type="protein sequence ID" value="VFK52330.1"/>
    <property type="molecule type" value="Genomic_DNA"/>
</dbReference>
<sequence length="111" mass="12044">MIVGVATAYLMIFGFFEALAAVYGGCIAMFSTWMLMKRVRLATEVAKDISGREVGILYVGAIQRFVLVLLLFIVGMAVLKLAPVPLLVGFVVSQGVFFLGAYLHGLHSSNR</sequence>
<accession>A0A450ZEZ2</accession>
<evidence type="ECO:0000256" key="4">
    <source>
        <dbReference type="ARBA" id="ARBA00022989"/>
    </source>
</evidence>
<keyword evidence="5 6" id="KW-0472">Membrane</keyword>
<proteinExistence type="predicted"/>
<evidence type="ECO:0000313" key="7">
    <source>
        <dbReference type="EMBL" id="VFK52330.1"/>
    </source>
</evidence>
<evidence type="ECO:0000256" key="6">
    <source>
        <dbReference type="SAM" id="Phobius"/>
    </source>
</evidence>
<dbReference type="AlphaFoldDB" id="A0A450ZEZ2"/>
<dbReference type="GO" id="GO:0005886">
    <property type="term" value="C:plasma membrane"/>
    <property type="evidence" value="ECO:0007669"/>
    <property type="project" value="UniProtKB-SubCell"/>
</dbReference>
<dbReference type="Pfam" id="PF03899">
    <property type="entry name" value="ATP-synt_I"/>
    <property type="match status" value="1"/>
</dbReference>
<dbReference type="InterPro" id="IPR005598">
    <property type="entry name" value="ATP_synth_I"/>
</dbReference>
<evidence type="ECO:0000256" key="3">
    <source>
        <dbReference type="ARBA" id="ARBA00022692"/>
    </source>
</evidence>
<evidence type="ECO:0000256" key="2">
    <source>
        <dbReference type="ARBA" id="ARBA00022475"/>
    </source>
</evidence>
<dbReference type="EMBL" id="CAADFV010000009">
    <property type="protein sequence ID" value="VFK52770.1"/>
    <property type="molecule type" value="Genomic_DNA"/>
</dbReference>
<reference evidence="7" key="1">
    <citation type="submission" date="2019-02" db="EMBL/GenBank/DDBJ databases">
        <authorList>
            <person name="Gruber-Vodicka R. H."/>
            <person name="Seah K. B. B."/>
        </authorList>
    </citation>
    <scope>NUCLEOTIDE SEQUENCE</scope>
    <source>
        <strain evidence="9">BECK_BY1</strain>
        <strain evidence="8">BECK_BY2</strain>
        <strain evidence="7">BECK_BY3</strain>
    </source>
</reference>
<keyword evidence="2" id="KW-1003">Cell membrane</keyword>
<comment type="subcellular location">
    <subcellularLocation>
        <location evidence="1">Cell membrane</location>
        <topology evidence="1">Multi-pass membrane protein</topology>
    </subcellularLocation>
</comment>
<name>A0A450ZEZ2_9GAMM</name>
<evidence type="ECO:0000313" key="8">
    <source>
        <dbReference type="EMBL" id="VFK52770.1"/>
    </source>
</evidence>
<dbReference type="EMBL" id="CAADFX010000070">
    <property type="protein sequence ID" value="VFK57835.1"/>
    <property type="molecule type" value="Genomic_DNA"/>
</dbReference>
<organism evidence="7">
    <name type="scientific">Candidatus Kentrum sp. TUN</name>
    <dbReference type="NCBI Taxonomy" id="2126343"/>
    <lineage>
        <taxon>Bacteria</taxon>
        <taxon>Pseudomonadati</taxon>
        <taxon>Pseudomonadota</taxon>
        <taxon>Gammaproteobacteria</taxon>
        <taxon>Candidatus Kentrum</taxon>
    </lineage>
</organism>
<feature type="transmembrane region" description="Helical" evidence="6">
    <location>
        <begin position="56"/>
        <end position="78"/>
    </location>
</feature>
<feature type="transmembrane region" description="Helical" evidence="6">
    <location>
        <begin position="6"/>
        <end position="35"/>
    </location>
</feature>
<evidence type="ECO:0000313" key="9">
    <source>
        <dbReference type="EMBL" id="VFK57835.1"/>
    </source>
</evidence>
<gene>
    <name evidence="9" type="ORF">BECKTUN1418D_GA0071000_10706</name>
    <name evidence="8" type="ORF">BECKTUN1418E_GA0071001_100930</name>
    <name evidence="7" type="ORF">BECKTUN1418F_GA0071002_100730</name>
</gene>
<keyword evidence="3 6" id="KW-0812">Transmembrane</keyword>
<feature type="transmembrane region" description="Helical" evidence="6">
    <location>
        <begin position="84"/>
        <end position="103"/>
    </location>
</feature>
<keyword evidence="4 6" id="KW-1133">Transmembrane helix</keyword>
<evidence type="ECO:0000256" key="5">
    <source>
        <dbReference type="ARBA" id="ARBA00023136"/>
    </source>
</evidence>
<evidence type="ECO:0000256" key="1">
    <source>
        <dbReference type="ARBA" id="ARBA00004651"/>
    </source>
</evidence>
<protein>
    <submittedName>
        <fullName evidence="7">ATP synthase protein I</fullName>
    </submittedName>
</protein>